<evidence type="ECO:0000313" key="1">
    <source>
        <dbReference type="EMBL" id="KAK6507966.1"/>
    </source>
</evidence>
<dbReference type="Proteomes" id="UP001370758">
    <property type="component" value="Unassembled WGS sequence"/>
</dbReference>
<proteinExistence type="predicted"/>
<dbReference type="AlphaFoldDB" id="A0AAV9WHP4"/>
<organism evidence="1 2">
    <name type="scientific">Arthrobotrys musiformis</name>
    <dbReference type="NCBI Taxonomy" id="47236"/>
    <lineage>
        <taxon>Eukaryota</taxon>
        <taxon>Fungi</taxon>
        <taxon>Dikarya</taxon>
        <taxon>Ascomycota</taxon>
        <taxon>Pezizomycotina</taxon>
        <taxon>Orbiliomycetes</taxon>
        <taxon>Orbiliales</taxon>
        <taxon>Orbiliaceae</taxon>
        <taxon>Arthrobotrys</taxon>
    </lineage>
</organism>
<protein>
    <submittedName>
        <fullName evidence="1">Uncharacterized protein</fullName>
    </submittedName>
</protein>
<accession>A0AAV9WHP4</accession>
<reference evidence="1 2" key="1">
    <citation type="submission" date="2023-08" db="EMBL/GenBank/DDBJ databases">
        <authorList>
            <person name="Palmer J.M."/>
        </authorList>
    </citation>
    <scope>NUCLEOTIDE SEQUENCE [LARGE SCALE GENOMIC DNA]</scope>
    <source>
        <strain evidence="1 2">TWF481</strain>
    </source>
</reference>
<evidence type="ECO:0000313" key="2">
    <source>
        <dbReference type="Proteomes" id="UP001370758"/>
    </source>
</evidence>
<gene>
    <name evidence="1" type="ORF">TWF481_006386</name>
</gene>
<sequence length="565" mass="60540">MIKIQVDSELTTDLIPAKPIKAGDRFVAIKDKDSKLACFTLTDEKKLNLILSINGVHTILDFGKLVGIEGHIQAFDVQQAQNLDLDICIAVGGGGSTTLWLLHKVDVANISTAIPASSILKATGIPPVHHIFMSNFNSVEEYPLIIAAFEPIGKITKEEQIGFIRVADGVLSLDTSWSLDTSAEEILDVSFGKSPLGDGLFVLYEFGGKKKVQFKLLRGDGGVFVVEPKIPEDTQCIATFVDPAKNISVLVTGGVTITAFTSSEYMSPQKEGHVISSKEGGSLDIKDMHIAQHADDVRIFYTTADESLSYYDGIASKLSAGSTISLLTEGNATRVSSILAASENPDGCKAKVNTLLSVDEDGNLSVLQQSTKTSKWQKYPFYHASDTDNIEVKGYTVRIQAIAEKQEGDDTNEDIVANSWLLVATSGIIKGLVNGREIEFSAAGTWLRADENGLLTILFTTTDAAGQNVHVQSFRPGKAPEKKITAAKQVARPGNVVRRPAMLFGWSDIGGGLEDAWNYGSHAVEDTWNFEKHTVEKIGGAIGNAAGSVGRAAGGVIHVIGGLFS</sequence>
<keyword evidence="2" id="KW-1185">Reference proteome</keyword>
<comment type="caution">
    <text evidence="1">The sequence shown here is derived from an EMBL/GenBank/DDBJ whole genome shotgun (WGS) entry which is preliminary data.</text>
</comment>
<dbReference type="EMBL" id="JAVHJL010000003">
    <property type="protein sequence ID" value="KAK6507966.1"/>
    <property type="molecule type" value="Genomic_DNA"/>
</dbReference>
<name>A0AAV9WHP4_9PEZI</name>